<keyword evidence="4 10" id="KW-1133">Transmembrane helix</keyword>
<feature type="transmembrane region" description="Helical" evidence="10">
    <location>
        <begin position="285"/>
        <end position="310"/>
    </location>
</feature>
<keyword evidence="9" id="KW-0407">Ion channel</keyword>
<dbReference type="GO" id="GO:0005254">
    <property type="term" value="F:chloride channel activity"/>
    <property type="evidence" value="ECO:0007669"/>
    <property type="project" value="UniProtKB-KW"/>
</dbReference>
<dbReference type="Pfam" id="PF00654">
    <property type="entry name" value="Voltage_CLC"/>
    <property type="match status" value="1"/>
</dbReference>
<keyword evidence="6 10" id="KW-0472">Membrane</keyword>
<evidence type="ECO:0000256" key="6">
    <source>
        <dbReference type="ARBA" id="ARBA00023136"/>
    </source>
</evidence>
<dbReference type="InterPro" id="IPR001807">
    <property type="entry name" value="ClC"/>
</dbReference>
<evidence type="ECO:0000256" key="5">
    <source>
        <dbReference type="ARBA" id="ARBA00023065"/>
    </source>
</evidence>
<evidence type="ECO:0000256" key="4">
    <source>
        <dbReference type="ARBA" id="ARBA00022989"/>
    </source>
</evidence>
<evidence type="ECO:0000256" key="7">
    <source>
        <dbReference type="ARBA" id="ARBA00023173"/>
    </source>
</evidence>
<feature type="transmembrane region" description="Helical" evidence="10">
    <location>
        <begin position="362"/>
        <end position="381"/>
    </location>
</feature>
<evidence type="ECO:0000256" key="3">
    <source>
        <dbReference type="ARBA" id="ARBA00022692"/>
    </source>
</evidence>
<keyword evidence="2" id="KW-0813">Transport</keyword>
<dbReference type="Proteomes" id="UP000321291">
    <property type="component" value="Chromosome"/>
</dbReference>
<reference evidence="11 12" key="1">
    <citation type="journal article" date="2017" name="Int. J. Syst. Evol. Microbiol.">
        <title>Arachidicoccus ginsenosidivorans sp. nov., with ginsenoside-converting activity isolated from ginseng cultivating soil.</title>
        <authorList>
            <person name="Siddiqi M.Z."/>
            <person name="Aslam Z."/>
            <person name="Im W.T."/>
        </authorList>
    </citation>
    <scope>NUCLEOTIDE SEQUENCE [LARGE SCALE GENOMIC DNA]</scope>
    <source>
        <strain evidence="11 12">Gsoil 809</strain>
    </source>
</reference>
<feature type="transmembrane region" description="Helical" evidence="10">
    <location>
        <begin position="393"/>
        <end position="418"/>
    </location>
</feature>
<dbReference type="PANTHER" id="PTHR43427">
    <property type="entry name" value="CHLORIDE CHANNEL PROTEIN CLC-E"/>
    <property type="match status" value="1"/>
</dbReference>
<feature type="transmembrane region" description="Helical" evidence="10">
    <location>
        <begin position="37"/>
        <end position="56"/>
    </location>
</feature>
<dbReference type="InterPro" id="IPR046342">
    <property type="entry name" value="CBS_dom_sf"/>
</dbReference>
<dbReference type="CDD" id="cd00400">
    <property type="entry name" value="Voltage_gated_ClC"/>
    <property type="match status" value="1"/>
</dbReference>
<keyword evidence="3 10" id="KW-0812">Transmembrane</keyword>
<name>A0A5B8VLZ1_9BACT</name>
<evidence type="ECO:0000313" key="11">
    <source>
        <dbReference type="EMBL" id="QEC72349.1"/>
    </source>
</evidence>
<feature type="transmembrane region" description="Helical" evidence="10">
    <location>
        <begin position="76"/>
        <end position="95"/>
    </location>
</feature>
<protein>
    <submittedName>
        <fullName evidence="11">Chloride channel protein</fullName>
    </submittedName>
</protein>
<dbReference type="SUPFAM" id="SSF81340">
    <property type="entry name" value="Clc chloride channel"/>
    <property type="match status" value="1"/>
</dbReference>
<feature type="transmembrane region" description="Helical" evidence="10">
    <location>
        <begin position="210"/>
        <end position="235"/>
    </location>
</feature>
<keyword evidence="7" id="KW-0869">Chloride channel</keyword>
<proteinExistence type="predicted"/>
<feature type="transmembrane region" description="Helical" evidence="10">
    <location>
        <begin position="424"/>
        <end position="444"/>
    </location>
</feature>
<dbReference type="InterPro" id="IPR014743">
    <property type="entry name" value="Cl-channel_core"/>
</dbReference>
<dbReference type="PRINTS" id="PR00762">
    <property type="entry name" value="CLCHANNEL"/>
</dbReference>
<evidence type="ECO:0000256" key="8">
    <source>
        <dbReference type="ARBA" id="ARBA00023214"/>
    </source>
</evidence>
<dbReference type="KEGG" id="agi:FSB73_12380"/>
<keyword evidence="8" id="KW-0868">Chloride</keyword>
<keyword evidence="12" id="KW-1185">Reference proteome</keyword>
<gene>
    <name evidence="11" type="ORF">FSB73_12380</name>
</gene>
<accession>A0A5B8VLZ1</accession>
<sequence>MSKESVTHIVEKLVRLILTQLKFSILLLKRRMTEQQFLVFCCLVVGCLASLGAIALKLFVVNLEHFFFENSGFGDIVWYQALMPILGIGLSSFLIEKLYRKNFKKGNDKIVYAIAKQSSELPLSQCYSHITTAGLTVGLGGSCGLESPMVATGAAIGSNLARATFLPYKERTLLLACGIASGISSAFGAPIAGILFALEVLMIDVSIASFIPLLMSSASGALLAKVLLGDNVLLTFKTIRDFNYSNLYLYVGLGLLAGCLCLLYTRIFHWIDHKFTAMNGPVKRWLVGALLLSVLIFFFPQIFGEGYIFIKTLAETGQFPHNSILIAHTNNGWLIWLFIVGVMIFKIFATAFTIMGGGNGGSFAPSLVIGALLGFIVGRFFQLIGYTNVPITNLIVVGMAGMLSGLFFAPLTAIFLSAEVTNGYSLFIPLMMVAAISFFVMKSFEPLSLEMKKLFQQSELDPTDKDRFALSRLELRILIRKDYPVFKVHTGISEILSSIQRSDKDVYAVVSDGDKQHLEGVIYLNDMKFIIFDDKKREENAKVTAGDLMTKQKTLTNKDDMHSAIHKFEKLNSAKNVLPVINEEGVWLGFIAKSSILDRYRSEIIKMT</sequence>
<dbReference type="GO" id="GO:0034707">
    <property type="term" value="C:chloride channel complex"/>
    <property type="evidence" value="ECO:0007669"/>
    <property type="project" value="UniProtKB-KW"/>
</dbReference>
<dbReference type="AlphaFoldDB" id="A0A5B8VLZ1"/>
<dbReference type="EMBL" id="CP042434">
    <property type="protein sequence ID" value="QEC72349.1"/>
    <property type="molecule type" value="Genomic_DNA"/>
</dbReference>
<evidence type="ECO:0000313" key="12">
    <source>
        <dbReference type="Proteomes" id="UP000321291"/>
    </source>
</evidence>
<dbReference type="InterPro" id="IPR050368">
    <property type="entry name" value="ClC-type_chloride_channel"/>
</dbReference>
<keyword evidence="5" id="KW-0406">Ion transport</keyword>
<evidence type="ECO:0000256" key="2">
    <source>
        <dbReference type="ARBA" id="ARBA00022448"/>
    </source>
</evidence>
<feature type="transmembrane region" description="Helical" evidence="10">
    <location>
        <begin position="331"/>
        <end position="356"/>
    </location>
</feature>
<evidence type="ECO:0000256" key="1">
    <source>
        <dbReference type="ARBA" id="ARBA00004141"/>
    </source>
</evidence>
<evidence type="ECO:0000256" key="10">
    <source>
        <dbReference type="SAM" id="Phobius"/>
    </source>
</evidence>
<dbReference type="SUPFAM" id="SSF54631">
    <property type="entry name" value="CBS-domain pair"/>
    <property type="match status" value="1"/>
</dbReference>
<evidence type="ECO:0000256" key="9">
    <source>
        <dbReference type="ARBA" id="ARBA00023303"/>
    </source>
</evidence>
<dbReference type="Gene3D" id="3.10.580.10">
    <property type="entry name" value="CBS-domain"/>
    <property type="match status" value="1"/>
</dbReference>
<comment type="subcellular location">
    <subcellularLocation>
        <location evidence="1">Membrane</location>
        <topology evidence="1">Multi-pass membrane protein</topology>
    </subcellularLocation>
</comment>
<feature type="transmembrane region" description="Helical" evidence="10">
    <location>
        <begin position="247"/>
        <end position="265"/>
    </location>
</feature>
<feature type="transmembrane region" description="Helical" evidence="10">
    <location>
        <begin position="172"/>
        <end position="198"/>
    </location>
</feature>
<dbReference type="PANTHER" id="PTHR43427:SF6">
    <property type="entry name" value="CHLORIDE CHANNEL PROTEIN CLC-E"/>
    <property type="match status" value="1"/>
</dbReference>
<dbReference type="Gene3D" id="1.10.3080.10">
    <property type="entry name" value="Clc chloride channel"/>
    <property type="match status" value="1"/>
</dbReference>
<organism evidence="11 12">
    <name type="scientific">Arachidicoccus ginsenosidivorans</name>
    <dbReference type="NCBI Taxonomy" id="496057"/>
    <lineage>
        <taxon>Bacteria</taxon>
        <taxon>Pseudomonadati</taxon>
        <taxon>Bacteroidota</taxon>
        <taxon>Chitinophagia</taxon>
        <taxon>Chitinophagales</taxon>
        <taxon>Chitinophagaceae</taxon>
        <taxon>Arachidicoccus</taxon>
    </lineage>
</organism>